<proteinExistence type="predicted"/>
<accession>A0A0D3K8R3</accession>
<feature type="transmembrane region" description="Helical" evidence="1">
    <location>
        <begin position="403"/>
        <end position="427"/>
    </location>
</feature>
<dbReference type="AlphaFoldDB" id="A0A0D3K8R3"/>
<keyword evidence="1" id="KW-1133">Transmembrane helix</keyword>
<dbReference type="KEGG" id="ehx:EMIHUDRAFT_202759"/>
<organism evidence="2 3">
    <name type="scientific">Emiliania huxleyi (strain CCMP1516)</name>
    <dbReference type="NCBI Taxonomy" id="280463"/>
    <lineage>
        <taxon>Eukaryota</taxon>
        <taxon>Haptista</taxon>
        <taxon>Haptophyta</taxon>
        <taxon>Prymnesiophyceae</taxon>
        <taxon>Isochrysidales</taxon>
        <taxon>Noelaerhabdaceae</taxon>
        <taxon>Emiliania</taxon>
    </lineage>
</organism>
<feature type="transmembrane region" description="Helical" evidence="1">
    <location>
        <begin position="141"/>
        <end position="161"/>
    </location>
</feature>
<feature type="transmembrane region" description="Helical" evidence="1">
    <location>
        <begin position="30"/>
        <end position="52"/>
    </location>
</feature>
<feature type="transmembrane region" description="Helical" evidence="1">
    <location>
        <begin position="64"/>
        <end position="89"/>
    </location>
</feature>
<dbReference type="HOGENOM" id="CLU_377417_0_0_1"/>
<reference evidence="2" key="2">
    <citation type="submission" date="2024-10" db="UniProtKB">
        <authorList>
            <consortium name="EnsemblProtists"/>
        </authorList>
    </citation>
    <scope>IDENTIFICATION</scope>
</reference>
<feature type="transmembrane region" description="Helical" evidence="1">
    <location>
        <begin position="327"/>
        <end position="348"/>
    </location>
</feature>
<feature type="transmembrane region" description="Helical" evidence="1">
    <location>
        <begin position="471"/>
        <end position="491"/>
    </location>
</feature>
<dbReference type="Proteomes" id="UP000013827">
    <property type="component" value="Unassembled WGS sequence"/>
</dbReference>
<name>A0A0D3K8R3_EMIH1</name>
<dbReference type="GeneID" id="17277420"/>
<dbReference type="PaxDb" id="2903-EOD32148"/>
<protein>
    <recommendedName>
        <fullName evidence="4">H(+)-exporting diphosphatase</fullName>
    </recommendedName>
</protein>
<feature type="transmembrane region" description="Helical" evidence="1">
    <location>
        <begin position="114"/>
        <end position="135"/>
    </location>
</feature>
<keyword evidence="1" id="KW-0812">Transmembrane</keyword>
<evidence type="ECO:0008006" key="4">
    <source>
        <dbReference type="Google" id="ProtNLM"/>
    </source>
</evidence>
<keyword evidence="1" id="KW-0472">Membrane</keyword>
<sequence>MAVADGVRSCLGRSMSCVWQSMSSAPPGPFPLSAMLAVGIAIAGVAVASVAVDDANELLGKGNMVSVIAIVSMAVVMVTPLLVAVYGLYCRCIFLRDLPTEDEKQEARESRGRLGRVLSCTRGCAYSIAVFLLHLLTIASLAISVALVLIMGTGFIVSLAGDEGCSQAKQKPQPAPVEPVLETLKDCNFTKECNFTVADVCDTLYDNNVTDITENCNVVAGGLKVADEILGTWPFNVKREICVPLFNGNDTEIQSWLVANDEHVNMTVQEYKTSVVTSVIDVAQMSDVLVKVADDVAILLQTLRIIKTISKVGEPTCIDIRDLSGPFVLLMAAAAILILAGSIARTVMVRYDRFISFWTRNTTGCAPFDSLIGLSILADERQEENNQRWLARYPEARDLAFDLVPVTFAFSILVGACVAVAVCITLYGGGTRKLLKQDQPFCPRCTKQGGRCGQCCSLTTAREAVARSLQIGLCLAIIVMIISSLALALAFGGSLTGGAAMTGSDVFLNVLVPPPLKEFYNKAANGTLTSAEVCNAYDTIVEGGSDADGMKGCATTTFVISMVQYMADQPPLDTGLDTHNYTLDCKAVKKMLDQADVVCTNLTAAAAGLASDAVKTAGSDTLLETFLDVYVQAVKVAQKIRDIGERVKLLSNDIKTPFLYMLGGAVAMVVGIALAYMAYSRYRMLEKVYETKAKRRSSMRGSSVKPRPSDGYGGAGVAYSGCDGMYNHHGPAQVI</sequence>
<dbReference type="EnsemblProtists" id="EOD32148">
    <property type="protein sequence ID" value="EOD32148"/>
    <property type="gene ID" value="EMIHUDRAFT_202759"/>
</dbReference>
<feature type="transmembrane region" description="Helical" evidence="1">
    <location>
        <begin position="658"/>
        <end position="679"/>
    </location>
</feature>
<keyword evidence="3" id="KW-1185">Reference proteome</keyword>
<dbReference type="RefSeq" id="XP_005784577.1">
    <property type="nucleotide sequence ID" value="XM_005784520.1"/>
</dbReference>
<evidence type="ECO:0000313" key="3">
    <source>
        <dbReference type="Proteomes" id="UP000013827"/>
    </source>
</evidence>
<evidence type="ECO:0000256" key="1">
    <source>
        <dbReference type="SAM" id="Phobius"/>
    </source>
</evidence>
<reference evidence="3" key="1">
    <citation type="journal article" date="2013" name="Nature">
        <title>Pan genome of the phytoplankton Emiliania underpins its global distribution.</title>
        <authorList>
            <person name="Read B.A."/>
            <person name="Kegel J."/>
            <person name="Klute M.J."/>
            <person name="Kuo A."/>
            <person name="Lefebvre S.C."/>
            <person name="Maumus F."/>
            <person name="Mayer C."/>
            <person name="Miller J."/>
            <person name="Monier A."/>
            <person name="Salamov A."/>
            <person name="Young J."/>
            <person name="Aguilar M."/>
            <person name="Claverie J.M."/>
            <person name="Frickenhaus S."/>
            <person name="Gonzalez K."/>
            <person name="Herman E.K."/>
            <person name="Lin Y.C."/>
            <person name="Napier J."/>
            <person name="Ogata H."/>
            <person name="Sarno A.F."/>
            <person name="Shmutz J."/>
            <person name="Schroeder D."/>
            <person name="de Vargas C."/>
            <person name="Verret F."/>
            <person name="von Dassow P."/>
            <person name="Valentin K."/>
            <person name="Van de Peer Y."/>
            <person name="Wheeler G."/>
            <person name="Dacks J.B."/>
            <person name="Delwiche C.F."/>
            <person name="Dyhrman S.T."/>
            <person name="Glockner G."/>
            <person name="John U."/>
            <person name="Richards T."/>
            <person name="Worden A.Z."/>
            <person name="Zhang X."/>
            <person name="Grigoriev I.V."/>
            <person name="Allen A.E."/>
            <person name="Bidle K."/>
            <person name="Borodovsky M."/>
            <person name="Bowler C."/>
            <person name="Brownlee C."/>
            <person name="Cock J.M."/>
            <person name="Elias M."/>
            <person name="Gladyshev V.N."/>
            <person name="Groth M."/>
            <person name="Guda C."/>
            <person name="Hadaegh A."/>
            <person name="Iglesias-Rodriguez M.D."/>
            <person name="Jenkins J."/>
            <person name="Jones B.M."/>
            <person name="Lawson T."/>
            <person name="Leese F."/>
            <person name="Lindquist E."/>
            <person name="Lobanov A."/>
            <person name="Lomsadze A."/>
            <person name="Malik S.B."/>
            <person name="Marsh M.E."/>
            <person name="Mackinder L."/>
            <person name="Mock T."/>
            <person name="Mueller-Roeber B."/>
            <person name="Pagarete A."/>
            <person name="Parker M."/>
            <person name="Probert I."/>
            <person name="Quesneville H."/>
            <person name="Raines C."/>
            <person name="Rensing S.A."/>
            <person name="Riano-Pachon D.M."/>
            <person name="Richier S."/>
            <person name="Rokitta S."/>
            <person name="Shiraiwa Y."/>
            <person name="Soanes D.M."/>
            <person name="van der Giezen M."/>
            <person name="Wahlund T.M."/>
            <person name="Williams B."/>
            <person name="Wilson W."/>
            <person name="Wolfe G."/>
            <person name="Wurch L.L."/>
        </authorList>
    </citation>
    <scope>NUCLEOTIDE SEQUENCE</scope>
</reference>
<evidence type="ECO:0000313" key="2">
    <source>
        <dbReference type="EnsemblProtists" id="EOD32148"/>
    </source>
</evidence>